<organism evidence="2 3">
    <name type="scientific">Aerococcus urinaeequi</name>
    <dbReference type="NCBI Taxonomy" id="51665"/>
    <lineage>
        <taxon>Bacteria</taxon>
        <taxon>Bacillati</taxon>
        <taxon>Bacillota</taxon>
        <taxon>Bacilli</taxon>
        <taxon>Lactobacillales</taxon>
        <taxon>Aerococcaceae</taxon>
        <taxon>Aerococcus</taxon>
    </lineage>
</organism>
<comment type="caution">
    <text evidence="2">The sequence shown here is derived from an EMBL/GenBank/DDBJ whole genome shotgun (WGS) entry which is preliminary data.</text>
</comment>
<proteinExistence type="predicted"/>
<reference evidence="2 3" key="1">
    <citation type="submission" date="2020-07" db="EMBL/GenBank/DDBJ databases">
        <title>Draft Genome Sequences of Lactobacillales Isolated from the International Space Station.</title>
        <authorList>
            <person name="Bharadwaj A.R."/>
            <person name="Singh N.K."/>
            <person name="Wood J.M."/>
            <person name="Debieu M."/>
            <person name="O'Hara N.B."/>
            <person name="Karouia F."/>
            <person name="Mason C.E."/>
            <person name="Venkateswaran K."/>
        </authorList>
    </citation>
    <scope>NUCLEOTIDE SEQUENCE [LARGE SCALE GENOMIC DNA]</scope>
    <source>
        <strain evidence="2 3">151250015-1-258-55</strain>
    </source>
</reference>
<gene>
    <name evidence="2" type="ORF">H3232_04980</name>
</gene>
<dbReference type="Proteomes" id="UP000540056">
    <property type="component" value="Unassembled WGS sequence"/>
</dbReference>
<keyword evidence="3" id="KW-1185">Reference proteome</keyword>
<dbReference type="RefSeq" id="WP_182023307.1">
    <property type="nucleotide sequence ID" value="NZ_JACGAM010000007.1"/>
</dbReference>
<protein>
    <submittedName>
        <fullName evidence="2">AAA family ATPase</fullName>
    </submittedName>
</protein>
<evidence type="ECO:0000256" key="1">
    <source>
        <dbReference type="SAM" id="MobiDB-lite"/>
    </source>
</evidence>
<feature type="region of interest" description="Disordered" evidence="1">
    <location>
        <begin position="244"/>
        <end position="301"/>
    </location>
</feature>
<evidence type="ECO:0000313" key="2">
    <source>
        <dbReference type="EMBL" id="MBA5746558.1"/>
    </source>
</evidence>
<sequence length="301" mass="33970">MSILPPNKPTKTVDTPKNFFIYGATMNGKSYLASEFPNPLFLDTDGNASANPYPSIQLRNVRGKNGKISESVVDQFDQIITELQTTKHGFETVVLDVIDDIVVMIEQYICDREGVETIGDIGYGKGYAAFSNIFNALVIELKALPINVIYVSRIATREENNVSYEIPSLKEKHVNIVNGNCDYMIQAKKVGKNYLRIVKEKRKNYQRDNIDDERILEILDTLTGAFERSQRTNKKKQDEIVKKLEEETEEKLVGVSEEETSTTPVEDTPQPTKETPAPVEKKQAPTNNTDGVVRNRPRPQV</sequence>
<name>A0ABR5ZXU2_9LACT</name>
<evidence type="ECO:0000313" key="3">
    <source>
        <dbReference type="Proteomes" id="UP000540056"/>
    </source>
</evidence>
<dbReference type="Pfam" id="PF13479">
    <property type="entry name" value="AAA_24"/>
    <property type="match status" value="1"/>
</dbReference>
<accession>A0ABR5ZXU2</accession>
<dbReference type="EMBL" id="JACGAN010000007">
    <property type="protein sequence ID" value="MBA5746558.1"/>
    <property type="molecule type" value="Genomic_DNA"/>
</dbReference>